<dbReference type="GO" id="GO:0044773">
    <property type="term" value="P:mitotic DNA damage checkpoint signaling"/>
    <property type="evidence" value="ECO:0000318"/>
    <property type="project" value="GO_Central"/>
</dbReference>
<evidence type="ECO:0000313" key="6">
    <source>
        <dbReference type="EMBL" id="CAK82143.1"/>
    </source>
</evidence>
<dbReference type="KEGG" id="ptm:GSPATT00002272001"/>
<organism evidence="6 7">
    <name type="scientific">Paramecium tetraurelia</name>
    <dbReference type="NCBI Taxonomy" id="5888"/>
    <lineage>
        <taxon>Eukaryota</taxon>
        <taxon>Sar</taxon>
        <taxon>Alveolata</taxon>
        <taxon>Ciliophora</taxon>
        <taxon>Intramacronucleata</taxon>
        <taxon>Oligohymenophorea</taxon>
        <taxon>Peniculida</taxon>
        <taxon>Parameciidae</taxon>
        <taxon>Paramecium</taxon>
    </lineage>
</organism>
<dbReference type="InterPro" id="IPR008271">
    <property type="entry name" value="Ser/Thr_kinase_AS"/>
</dbReference>
<protein>
    <recommendedName>
        <fullName evidence="5">Protein kinase domain-containing protein</fullName>
    </recommendedName>
</protein>
<dbReference type="InterPro" id="IPR017441">
    <property type="entry name" value="Protein_kinase_ATP_BS"/>
</dbReference>
<sequence length="515" mass="59289">MQIEVPVVYQFECFRKGKNGNKKYLGILRQDRLDLCKVSFVEDIDILGQSSKFQVFFANLTLNAHKVGSGGGQFRWEEALQNSLIQISISAQIYSNIHQVKKINENQVAKITTFCSDDKTLAVLKEHLRNKIIFQRIQDFYTPLQTLGKGASSRVLLVRHKNTENYYAAKCVDKSYINETENGLESMFQEIAINNELDHPSFIKLHAVYEGDNTFYMVMDLLEGKSLHEELNNHKNGFPEDTVRNIMWQILTGIEYMHEKQIMHRDLKPENIMLLRKDDLNSLKIVDFGLATYCNANKYLFPKCGTPGYVAPEIANLVDKTLKYDKVCDIFSAGVIFFKLITGKDLFPGVGFNLVLKLNKQCKIDLTPLQMKKIDPQLNNLIQKMLEKEPTQRITSSQCLQDPFFIPCYQESGIQGPAKLTTFQKKQMFSTCGKAFTTEFQNENQKGSPQDRIENKGSFVTQENTYRPIQQNQQKIIQKFNTTEFDHIDPTQSPSMDNVKKRFQKGDPIEEEDEK</sequence>
<keyword evidence="1 3" id="KW-0547">Nucleotide-binding</keyword>
<dbReference type="Proteomes" id="UP000000600">
    <property type="component" value="Unassembled WGS sequence"/>
</dbReference>
<dbReference type="InterPro" id="IPR011009">
    <property type="entry name" value="Kinase-like_dom_sf"/>
</dbReference>
<evidence type="ECO:0000256" key="2">
    <source>
        <dbReference type="ARBA" id="ARBA00022840"/>
    </source>
</evidence>
<dbReference type="RefSeq" id="XP_001449540.1">
    <property type="nucleotide sequence ID" value="XM_001449503.1"/>
</dbReference>
<dbReference type="FunFam" id="1.10.510.10:FF:000945">
    <property type="entry name" value="Uncharacterized protein"/>
    <property type="match status" value="1"/>
</dbReference>
<evidence type="ECO:0000256" key="3">
    <source>
        <dbReference type="PROSITE-ProRule" id="PRU10141"/>
    </source>
</evidence>
<dbReference type="PROSITE" id="PS00107">
    <property type="entry name" value="PROTEIN_KINASE_ATP"/>
    <property type="match status" value="1"/>
</dbReference>
<dbReference type="FunFam" id="3.30.200.20:FF:000683">
    <property type="entry name" value="Uncharacterized protein"/>
    <property type="match status" value="1"/>
</dbReference>
<dbReference type="GO" id="GO:0005634">
    <property type="term" value="C:nucleus"/>
    <property type="evidence" value="ECO:0000318"/>
    <property type="project" value="GO_Central"/>
</dbReference>
<dbReference type="STRING" id="5888.A0DGH6"/>
<evidence type="ECO:0000259" key="5">
    <source>
        <dbReference type="PROSITE" id="PS50011"/>
    </source>
</evidence>
<keyword evidence="7" id="KW-1185">Reference proteome</keyword>
<proteinExistence type="predicted"/>
<dbReference type="SMART" id="SM00220">
    <property type="entry name" value="S_TKc"/>
    <property type="match status" value="1"/>
</dbReference>
<feature type="region of interest" description="Disordered" evidence="4">
    <location>
        <begin position="478"/>
        <end position="515"/>
    </location>
</feature>
<dbReference type="InParanoid" id="A0DGH6"/>
<keyword evidence="2 3" id="KW-0067">ATP-binding</keyword>
<dbReference type="AlphaFoldDB" id="A0DGH6"/>
<dbReference type="OrthoDB" id="1668230at2759"/>
<feature type="domain" description="Protein kinase" evidence="5">
    <location>
        <begin position="141"/>
        <end position="405"/>
    </location>
</feature>
<evidence type="ECO:0000256" key="4">
    <source>
        <dbReference type="SAM" id="MobiDB-lite"/>
    </source>
</evidence>
<feature type="binding site" evidence="3">
    <location>
        <position position="170"/>
    </location>
    <ligand>
        <name>ATP</name>
        <dbReference type="ChEBI" id="CHEBI:30616"/>
    </ligand>
</feature>
<dbReference type="GO" id="GO:0005737">
    <property type="term" value="C:cytoplasm"/>
    <property type="evidence" value="ECO:0000318"/>
    <property type="project" value="GO_Central"/>
</dbReference>
<evidence type="ECO:0000256" key="1">
    <source>
        <dbReference type="ARBA" id="ARBA00022741"/>
    </source>
</evidence>
<dbReference type="eggNOG" id="KOG0599">
    <property type="taxonomic scope" value="Eukaryota"/>
</dbReference>
<dbReference type="PANTHER" id="PTHR44167:SF18">
    <property type="entry name" value="PROTEIN KINASE DOMAIN-CONTAINING PROTEIN"/>
    <property type="match status" value="1"/>
</dbReference>
<dbReference type="PROSITE" id="PS00108">
    <property type="entry name" value="PROTEIN_KINASE_ST"/>
    <property type="match status" value="1"/>
</dbReference>
<dbReference type="PROSITE" id="PS50011">
    <property type="entry name" value="PROTEIN_KINASE_DOM"/>
    <property type="match status" value="1"/>
</dbReference>
<evidence type="ECO:0000313" key="7">
    <source>
        <dbReference type="Proteomes" id="UP000000600"/>
    </source>
</evidence>
<dbReference type="GeneID" id="5035325"/>
<dbReference type="GO" id="GO:0004674">
    <property type="term" value="F:protein serine/threonine kinase activity"/>
    <property type="evidence" value="ECO:0000318"/>
    <property type="project" value="GO_Central"/>
</dbReference>
<name>A0DGH6_PARTE</name>
<dbReference type="EMBL" id="CT868429">
    <property type="protein sequence ID" value="CAK82143.1"/>
    <property type="molecule type" value="Genomic_DNA"/>
</dbReference>
<reference evidence="6 7" key="1">
    <citation type="journal article" date="2006" name="Nature">
        <title>Global trends of whole-genome duplications revealed by the ciliate Paramecium tetraurelia.</title>
        <authorList>
            <consortium name="Genoscope"/>
            <person name="Aury J.-M."/>
            <person name="Jaillon O."/>
            <person name="Duret L."/>
            <person name="Noel B."/>
            <person name="Jubin C."/>
            <person name="Porcel B.M."/>
            <person name="Segurens B."/>
            <person name="Daubin V."/>
            <person name="Anthouard V."/>
            <person name="Aiach N."/>
            <person name="Arnaiz O."/>
            <person name="Billaut A."/>
            <person name="Beisson J."/>
            <person name="Blanc I."/>
            <person name="Bouhouche K."/>
            <person name="Camara F."/>
            <person name="Duharcourt S."/>
            <person name="Guigo R."/>
            <person name="Gogendeau D."/>
            <person name="Katinka M."/>
            <person name="Keller A.-M."/>
            <person name="Kissmehl R."/>
            <person name="Klotz C."/>
            <person name="Koll F."/>
            <person name="Le Moue A."/>
            <person name="Lepere C."/>
            <person name="Malinsky S."/>
            <person name="Nowacki M."/>
            <person name="Nowak J.K."/>
            <person name="Plattner H."/>
            <person name="Poulain J."/>
            <person name="Ruiz F."/>
            <person name="Serrano V."/>
            <person name="Zagulski M."/>
            <person name="Dessen P."/>
            <person name="Betermier M."/>
            <person name="Weissenbach J."/>
            <person name="Scarpelli C."/>
            <person name="Schachter V."/>
            <person name="Sperling L."/>
            <person name="Meyer E."/>
            <person name="Cohen J."/>
            <person name="Wincker P."/>
        </authorList>
    </citation>
    <scope>NUCLEOTIDE SEQUENCE [LARGE SCALE GENOMIC DNA]</scope>
    <source>
        <strain evidence="6 7">Stock d4-2</strain>
    </source>
</reference>
<dbReference type="GO" id="GO:0005524">
    <property type="term" value="F:ATP binding"/>
    <property type="evidence" value="ECO:0007669"/>
    <property type="project" value="UniProtKB-UniRule"/>
</dbReference>
<dbReference type="Gene3D" id="1.10.510.10">
    <property type="entry name" value="Transferase(Phosphotransferase) domain 1"/>
    <property type="match status" value="1"/>
</dbReference>
<dbReference type="PANTHER" id="PTHR44167">
    <property type="entry name" value="OVARIAN-SPECIFIC SERINE/THREONINE-PROTEIN KINASE LOK-RELATED"/>
    <property type="match status" value="1"/>
</dbReference>
<dbReference type="Gene3D" id="3.30.200.20">
    <property type="entry name" value="Phosphorylase Kinase, domain 1"/>
    <property type="match status" value="1"/>
</dbReference>
<dbReference type="SUPFAM" id="SSF56112">
    <property type="entry name" value="Protein kinase-like (PK-like)"/>
    <property type="match status" value="1"/>
</dbReference>
<dbReference type="HOGENOM" id="CLU_000288_177_2_1"/>
<feature type="compositionally biased region" description="Basic and acidic residues" evidence="4">
    <location>
        <begin position="498"/>
        <end position="508"/>
    </location>
</feature>
<accession>A0DGH6</accession>
<dbReference type="InterPro" id="IPR000719">
    <property type="entry name" value="Prot_kinase_dom"/>
</dbReference>
<dbReference type="OMA" id="LATYCNA"/>
<gene>
    <name evidence="6" type="ORF">GSPATT00002272001</name>
</gene>
<dbReference type="Pfam" id="PF00069">
    <property type="entry name" value="Pkinase"/>
    <property type="match status" value="1"/>
</dbReference>